<dbReference type="Pfam" id="PF17247">
    <property type="entry name" value="DUF5316"/>
    <property type="match status" value="1"/>
</dbReference>
<proteinExistence type="predicted"/>
<dbReference type="EMBL" id="JBFRHK010000027">
    <property type="protein sequence ID" value="MEX3748269.1"/>
    <property type="molecule type" value="Genomic_DNA"/>
</dbReference>
<protein>
    <submittedName>
        <fullName evidence="2">DUF5316 domain-containing protein</fullName>
    </submittedName>
</protein>
<keyword evidence="3" id="KW-1185">Reference proteome</keyword>
<dbReference type="InterPro" id="IPR035167">
    <property type="entry name" value="DUF5316"/>
</dbReference>
<organism evidence="2 3">
    <name type="scientific">Lysinibacillus xylanilyticus</name>
    <dbReference type="NCBI Taxonomy" id="582475"/>
    <lineage>
        <taxon>Bacteria</taxon>
        <taxon>Bacillati</taxon>
        <taxon>Bacillota</taxon>
        <taxon>Bacilli</taxon>
        <taxon>Bacillales</taxon>
        <taxon>Bacillaceae</taxon>
        <taxon>Lysinibacillus</taxon>
    </lineage>
</organism>
<feature type="transmembrane region" description="Helical" evidence="1">
    <location>
        <begin position="73"/>
        <end position="94"/>
    </location>
</feature>
<dbReference type="RefSeq" id="WP_368638658.1">
    <property type="nucleotide sequence ID" value="NZ_JBFRHK010000027.1"/>
</dbReference>
<feature type="transmembrane region" description="Helical" evidence="1">
    <location>
        <begin position="28"/>
        <end position="52"/>
    </location>
</feature>
<keyword evidence="1" id="KW-1133">Transmembrane helix</keyword>
<sequence length="96" mass="10800">MRYLLMGVFLSLFGVLISMIFWGMEKVYLVTGTVGCIFLGISMIISGSMVSGDRMRANFATETTDERDERNKITVNALLIALPNIFVAILFYYLSK</sequence>
<evidence type="ECO:0000313" key="2">
    <source>
        <dbReference type="EMBL" id="MEX3748269.1"/>
    </source>
</evidence>
<name>A0ABV3W5M2_9BACI</name>
<feature type="transmembrane region" description="Helical" evidence="1">
    <location>
        <begin position="5"/>
        <end position="22"/>
    </location>
</feature>
<keyword evidence="1" id="KW-0472">Membrane</keyword>
<accession>A0ABV3W5M2</accession>
<keyword evidence="1" id="KW-0812">Transmembrane</keyword>
<evidence type="ECO:0000313" key="3">
    <source>
        <dbReference type="Proteomes" id="UP001558534"/>
    </source>
</evidence>
<dbReference type="Proteomes" id="UP001558534">
    <property type="component" value="Unassembled WGS sequence"/>
</dbReference>
<reference evidence="2 3" key="1">
    <citation type="submission" date="2024-07" db="EMBL/GenBank/DDBJ databases">
        <title>Characterization of a bacterium isolated from hydrolysated instant sea cucumber by whole-genome sequencing and metabolomics.</title>
        <authorList>
            <person name="Luo X."/>
            <person name="Zhang Z."/>
            <person name="Zheng Z."/>
            <person name="Zhang W."/>
            <person name="Ming T."/>
            <person name="Jiao L."/>
            <person name="Su X."/>
            <person name="Kong F."/>
            <person name="Xu J."/>
        </authorList>
    </citation>
    <scope>NUCLEOTIDE SEQUENCE [LARGE SCALE GENOMIC DNA]</scope>
    <source>
        <strain evidence="2 3">XL-2024</strain>
    </source>
</reference>
<gene>
    <name evidence="2" type="ORF">AB1300_24640</name>
</gene>
<evidence type="ECO:0000256" key="1">
    <source>
        <dbReference type="SAM" id="Phobius"/>
    </source>
</evidence>
<comment type="caution">
    <text evidence="2">The sequence shown here is derived from an EMBL/GenBank/DDBJ whole genome shotgun (WGS) entry which is preliminary data.</text>
</comment>